<evidence type="ECO:0000313" key="7">
    <source>
        <dbReference type="Proteomes" id="UP001549691"/>
    </source>
</evidence>
<dbReference type="PANTHER" id="PTHR30111:SF1">
    <property type="entry name" value="33 KDA CHAPERONIN"/>
    <property type="match status" value="1"/>
</dbReference>
<protein>
    <submittedName>
        <fullName evidence="6">Hsp33 family molecular chaperone HslO</fullName>
    </submittedName>
</protein>
<dbReference type="SUPFAM" id="SSF118352">
    <property type="entry name" value="HSP33 redox switch-like"/>
    <property type="match status" value="1"/>
</dbReference>
<dbReference type="PIRSF" id="PIRSF005261">
    <property type="entry name" value="Heat_shock_Hsp33"/>
    <property type="match status" value="1"/>
</dbReference>
<accession>A0ABV2TIJ0</accession>
<keyword evidence="4" id="KW-0143">Chaperone</keyword>
<gene>
    <name evidence="6" type="ORF">ABXR19_06015</name>
</gene>
<dbReference type="SUPFAM" id="SSF64397">
    <property type="entry name" value="Hsp33 domain"/>
    <property type="match status" value="1"/>
</dbReference>
<evidence type="ECO:0000256" key="3">
    <source>
        <dbReference type="ARBA" id="ARBA00023157"/>
    </source>
</evidence>
<evidence type="ECO:0000313" key="6">
    <source>
        <dbReference type="EMBL" id="MET7013735.1"/>
    </source>
</evidence>
<dbReference type="EMBL" id="JBEWZI010000005">
    <property type="protein sequence ID" value="MET7013735.1"/>
    <property type="molecule type" value="Genomic_DNA"/>
</dbReference>
<keyword evidence="3" id="KW-1015">Disulfide bond</keyword>
<dbReference type="Gene3D" id="1.10.287.480">
    <property type="entry name" value="helix hairpin bin"/>
    <property type="match status" value="1"/>
</dbReference>
<evidence type="ECO:0000256" key="4">
    <source>
        <dbReference type="ARBA" id="ARBA00023186"/>
    </source>
</evidence>
<evidence type="ECO:0000256" key="5">
    <source>
        <dbReference type="ARBA" id="ARBA00023284"/>
    </source>
</evidence>
<reference evidence="6 7" key="1">
    <citation type="submission" date="2024-07" db="EMBL/GenBank/DDBJ databases">
        <title>Uliginosibacterium flavum JJ3220;KACC:17644.</title>
        <authorList>
            <person name="Kim M.K."/>
        </authorList>
    </citation>
    <scope>NUCLEOTIDE SEQUENCE [LARGE SCALE GENOMIC DNA]</scope>
    <source>
        <strain evidence="6 7">KACC:17644</strain>
    </source>
</reference>
<evidence type="ECO:0000256" key="1">
    <source>
        <dbReference type="ARBA" id="ARBA00022490"/>
    </source>
</evidence>
<sequence>MHNTVTRFLLENLDIRGAIVQLDSVWQAISARRKDPATVTAVLGEMCAVSAIIGANLKQAARLTFQLTGQGPVSLLVIDCSESLNLRGYARHTLEEASTAPLSSLFADGQMLMSLEMPEARQPYQSHVPVEGESIAEIFQHYLSQSEQQPASLFLAANGEHAVGLFLQKLPGADLKDADGWNRAAHLASTIKREELFELDAFEVLDRLFGEETVRVYEPRIVSHDFPPDRDKIATMLRGLGSAEIEHILAEHGEVLINDELSNHEYHFSVEEARALFGPEGPTVH</sequence>
<comment type="caution">
    <text evidence="6">The sequence shown here is derived from an EMBL/GenBank/DDBJ whole genome shotgun (WGS) entry which is preliminary data.</text>
</comment>
<dbReference type="Proteomes" id="UP001549691">
    <property type="component" value="Unassembled WGS sequence"/>
</dbReference>
<dbReference type="InterPro" id="IPR016153">
    <property type="entry name" value="Heat_shock_Hsp33_N"/>
</dbReference>
<dbReference type="Gene3D" id="3.55.30.10">
    <property type="entry name" value="Hsp33 domain"/>
    <property type="match status" value="1"/>
</dbReference>
<keyword evidence="5" id="KW-0676">Redox-active center</keyword>
<keyword evidence="1" id="KW-0963">Cytoplasm</keyword>
<dbReference type="PANTHER" id="PTHR30111">
    <property type="entry name" value="33 KDA CHAPERONIN"/>
    <property type="match status" value="1"/>
</dbReference>
<dbReference type="InterPro" id="IPR023212">
    <property type="entry name" value="Hsp33_helix_hairpin_bin_dom_sf"/>
</dbReference>
<keyword evidence="2" id="KW-0862">Zinc</keyword>
<evidence type="ECO:0000256" key="2">
    <source>
        <dbReference type="ARBA" id="ARBA00022833"/>
    </source>
</evidence>
<dbReference type="CDD" id="cd00498">
    <property type="entry name" value="Hsp33"/>
    <property type="match status" value="1"/>
</dbReference>
<dbReference type="Gene3D" id="3.90.1280.10">
    <property type="entry name" value="HSP33 redox switch-like"/>
    <property type="match status" value="1"/>
</dbReference>
<name>A0ABV2TIJ0_9RHOO</name>
<proteinExistence type="predicted"/>
<keyword evidence="7" id="KW-1185">Reference proteome</keyword>
<dbReference type="Pfam" id="PF01430">
    <property type="entry name" value="HSP33"/>
    <property type="match status" value="1"/>
</dbReference>
<dbReference type="InterPro" id="IPR000397">
    <property type="entry name" value="Heat_shock_Hsp33"/>
</dbReference>
<dbReference type="InterPro" id="IPR016154">
    <property type="entry name" value="Heat_shock_Hsp33_C"/>
</dbReference>
<organism evidence="6 7">
    <name type="scientific">Uliginosibacterium flavum</name>
    <dbReference type="NCBI Taxonomy" id="1396831"/>
    <lineage>
        <taxon>Bacteria</taxon>
        <taxon>Pseudomonadati</taxon>
        <taxon>Pseudomonadota</taxon>
        <taxon>Betaproteobacteria</taxon>
        <taxon>Rhodocyclales</taxon>
        <taxon>Zoogloeaceae</taxon>
        <taxon>Uliginosibacterium</taxon>
    </lineage>
</organism>
<dbReference type="RefSeq" id="WP_354600368.1">
    <property type="nucleotide sequence ID" value="NZ_JBEWZI010000005.1"/>
</dbReference>